<dbReference type="Proteomes" id="UP000179807">
    <property type="component" value="Unassembled WGS sequence"/>
</dbReference>
<dbReference type="PANTHER" id="PTHR11740:SF0">
    <property type="entry name" value="CASEIN KINASE II SUBUNIT BETA"/>
    <property type="match status" value="1"/>
</dbReference>
<keyword evidence="4" id="KW-1185">Reference proteome</keyword>
<sequence length="207" mass="23920">MSRGMDSFRAMYLDNSSSIWLVEVDDYFLQSTVSYYGLNRHVPHYSRCAAIIKGRNFDLSDMSERQLNVLAESCRILYGLLHQRYVTSEDGIRKLFSKYARGVYGCCPRTACKGRHLLPIGFDVVPRFNKVSLWCPQCHDVYKSNSDLDEAYFGPDIPIMFHKIADVPLKFKVFSSLLKKGTDDDGNEVPEIKQRLFRWGEKQLPLK</sequence>
<name>A0A1J4JPC2_9EUKA</name>
<evidence type="ECO:0000313" key="4">
    <source>
        <dbReference type="Proteomes" id="UP000179807"/>
    </source>
</evidence>
<dbReference type="GO" id="GO:0005737">
    <property type="term" value="C:cytoplasm"/>
    <property type="evidence" value="ECO:0007669"/>
    <property type="project" value="TreeGrafter"/>
</dbReference>
<dbReference type="VEuPathDB" id="TrichDB:TRFO_34528"/>
<organism evidence="3 4">
    <name type="scientific">Tritrichomonas foetus</name>
    <dbReference type="NCBI Taxonomy" id="1144522"/>
    <lineage>
        <taxon>Eukaryota</taxon>
        <taxon>Metamonada</taxon>
        <taxon>Parabasalia</taxon>
        <taxon>Tritrichomonadida</taxon>
        <taxon>Tritrichomonadidae</taxon>
        <taxon>Tritrichomonas</taxon>
    </lineage>
</organism>
<dbReference type="RefSeq" id="XP_068352261.1">
    <property type="nucleotide sequence ID" value="XM_068509711.1"/>
</dbReference>
<dbReference type="InterPro" id="IPR000704">
    <property type="entry name" value="Casein_kinase_II_reg-sub"/>
</dbReference>
<dbReference type="FunFam" id="2.20.25.20:FF:000001">
    <property type="entry name" value="Casein kinase II subunit beta"/>
    <property type="match status" value="1"/>
</dbReference>
<proteinExistence type="inferred from homology"/>
<accession>A0A1J4JPC2</accession>
<dbReference type="PANTHER" id="PTHR11740">
    <property type="entry name" value="CASEIN KINASE II SUBUNIT BETA"/>
    <property type="match status" value="1"/>
</dbReference>
<evidence type="ECO:0000256" key="2">
    <source>
        <dbReference type="RuleBase" id="RU361268"/>
    </source>
</evidence>
<dbReference type="Gene3D" id="2.20.25.20">
    <property type="match status" value="1"/>
</dbReference>
<evidence type="ECO:0000256" key="1">
    <source>
        <dbReference type="ARBA" id="ARBA00006941"/>
    </source>
</evidence>
<dbReference type="EMBL" id="MLAK01001023">
    <property type="protein sequence ID" value="OHS99124.1"/>
    <property type="molecule type" value="Genomic_DNA"/>
</dbReference>
<comment type="similarity">
    <text evidence="1 2">Belongs to the casein kinase 2 subunit beta family.</text>
</comment>
<dbReference type="InterPro" id="IPR016149">
    <property type="entry name" value="Casein_kin_II_reg-sub_N"/>
</dbReference>
<protein>
    <recommendedName>
        <fullName evidence="2">Casein kinase II subunit beta</fullName>
        <shortName evidence="2">CK II beta</shortName>
    </recommendedName>
</protein>
<dbReference type="GO" id="GO:0016301">
    <property type="term" value="F:kinase activity"/>
    <property type="evidence" value="ECO:0007669"/>
    <property type="project" value="UniProtKB-KW"/>
</dbReference>
<dbReference type="SUPFAM" id="SSF57798">
    <property type="entry name" value="Casein kinase II beta subunit"/>
    <property type="match status" value="1"/>
</dbReference>
<dbReference type="Gene3D" id="1.10.1820.10">
    <property type="entry name" value="protein kinase ck2 holoenzyme, chain C, domain 1"/>
    <property type="match status" value="1"/>
</dbReference>
<dbReference type="GO" id="GO:0019887">
    <property type="term" value="F:protein kinase regulator activity"/>
    <property type="evidence" value="ECO:0007669"/>
    <property type="project" value="InterPro"/>
</dbReference>
<dbReference type="OrthoDB" id="3971593at2759"/>
<reference evidence="3" key="1">
    <citation type="submission" date="2016-10" db="EMBL/GenBank/DDBJ databases">
        <authorList>
            <person name="Benchimol M."/>
            <person name="Almeida L.G."/>
            <person name="Vasconcelos A.T."/>
            <person name="Perreira-Neves A."/>
            <person name="Rosa I.A."/>
            <person name="Tasca T."/>
            <person name="Bogo M.R."/>
            <person name="de Souza W."/>
        </authorList>
    </citation>
    <scope>NUCLEOTIDE SEQUENCE [LARGE SCALE GENOMIC DNA]</scope>
    <source>
        <strain evidence="3">K</strain>
    </source>
</reference>
<dbReference type="InterPro" id="IPR035991">
    <property type="entry name" value="Casein_kinase_II_beta-like"/>
</dbReference>
<gene>
    <name evidence="3" type="ORF">TRFO_34528</name>
</gene>
<comment type="subunit">
    <text evidence="2">Tetramer of two alpha and two beta subunits.</text>
</comment>
<dbReference type="Pfam" id="PF01214">
    <property type="entry name" value="CK_II_beta"/>
    <property type="match status" value="1"/>
</dbReference>
<dbReference type="AlphaFoldDB" id="A0A1J4JPC2"/>
<comment type="caution">
    <text evidence="3">The sequence shown here is derived from an EMBL/GenBank/DDBJ whole genome shotgun (WGS) entry which is preliminary data.</text>
</comment>
<dbReference type="GO" id="GO:0005956">
    <property type="term" value="C:protein kinase CK2 complex"/>
    <property type="evidence" value="ECO:0007669"/>
    <property type="project" value="UniProtKB-UniRule"/>
</dbReference>
<dbReference type="PRINTS" id="PR00472">
    <property type="entry name" value="CASNKINASEII"/>
</dbReference>
<evidence type="ECO:0000313" key="3">
    <source>
        <dbReference type="EMBL" id="OHS99124.1"/>
    </source>
</evidence>
<dbReference type="SMART" id="SM01085">
    <property type="entry name" value="CK_II_beta"/>
    <property type="match status" value="1"/>
</dbReference>
<dbReference type="GeneID" id="94844415"/>